<evidence type="ECO:0000313" key="3">
    <source>
        <dbReference type="Proteomes" id="UP000719942"/>
    </source>
</evidence>
<sequence length="221" mass="25245">MSTQQRDEIETIKERNISIKLSDADVERLCNKTGESGLTVSELFQNFVGDLVDGTYSNGSDERMYANQWFDRCWFGMGFGETSFLQWLITNESVSDAIEEWIDLQSYGEQEDLDEDDLEDVGFIKENLNELFEGYKGERGASQDSTLENEMEKVMQWHDEMTKIMNSKKELTSDTSSKLEEANHVDCKTLSGIVQKECSTNSHAPSNEPSMDFDEGPEMEM</sequence>
<gene>
    <name evidence="2" type="ORF">J5W02_10260</name>
</gene>
<organism evidence="2 3">
    <name type="scientific">Caproiciproducens faecalis</name>
    <dbReference type="NCBI Taxonomy" id="2820301"/>
    <lineage>
        <taxon>Bacteria</taxon>
        <taxon>Bacillati</taxon>
        <taxon>Bacillota</taxon>
        <taxon>Clostridia</taxon>
        <taxon>Eubacteriales</taxon>
        <taxon>Acutalibacteraceae</taxon>
        <taxon>Caproiciproducens</taxon>
    </lineage>
</organism>
<feature type="compositionally biased region" description="Polar residues" evidence="1">
    <location>
        <begin position="197"/>
        <end position="209"/>
    </location>
</feature>
<feature type="compositionally biased region" description="Acidic residues" evidence="1">
    <location>
        <begin position="211"/>
        <end position="221"/>
    </location>
</feature>
<reference evidence="2 3" key="1">
    <citation type="submission" date="2021-03" db="EMBL/GenBank/DDBJ databases">
        <title>Caproiciproducens sp. nov. isolated from feces of cow.</title>
        <authorList>
            <person name="Choi J.-Y."/>
        </authorList>
    </citation>
    <scope>NUCLEOTIDE SEQUENCE [LARGE SCALE GENOMIC DNA]</scope>
    <source>
        <strain evidence="2 3">AGMB10547</strain>
    </source>
</reference>
<protein>
    <submittedName>
        <fullName evidence="2">Molecular chaperone GrpE</fullName>
    </submittedName>
</protein>
<evidence type="ECO:0000313" key="2">
    <source>
        <dbReference type="EMBL" id="MBW7573195.1"/>
    </source>
</evidence>
<feature type="region of interest" description="Disordered" evidence="1">
    <location>
        <begin position="197"/>
        <end position="221"/>
    </location>
</feature>
<comment type="caution">
    <text evidence="2">The sequence shown here is derived from an EMBL/GenBank/DDBJ whole genome shotgun (WGS) entry which is preliminary data.</text>
</comment>
<evidence type="ECO:0000256" key="1">
    <source>
        <dbReference type="SAM" id="MobiDB-lite"/>
    </source>
</evidence>
<accession>A0ABS7DPF3</accession>
<name>A0ABS7DPF3_9FIRM</name>
<dbReference type="Proteomes" id="UP000719942">
    <property type="component" value="Unassembled WGS sequence"/>
</dbReference>
<dbReference type="RefSeq" id="WP_219965585.1">
    <property type="nucleotide sequence ID" value="NZ_JAGFNZ010000003.1"/>
</dbReference>
<dbReference type="EMBL" id="JAGFNZ010000003">
    <property type="protein sequence ID" value="MBW7573195.1"/>
    <property type="molecule type" value="Genomic_DNA"/>
</dbReference>
<keyword evidence="3" id="KW-1185">Reference proteome</keyword>
<proteinExistence type="predicted"/>